<accession>A0A9J5X570</accession>
<name>A0A9J5X570_SOLCO</name>
<dbReference type="Proteomes" id="UP000824120">
    <property type="component" value="Chromosome 10"/>
</dbReference>
<reference evidence="1 2" key="1">
    <citation type="submission" date="2020-09" db="EMBL/GenBank/DDBJ databases">
        <title>De no assembly of potato wild relative species, Solanum commersonii.</title>
        <authorList>
            <person name="Cho K."/>
        </authorList>
    </citation>
    <scope>NUCLEOTIDE SEQUENCE [LARGE SCALE GENOMIC DNA]</scope>
    <source>
        <strain evidence="1">LZ3.2</strain>
        <tissue evidence="1">Leaf</tissue>
    </source>
</reference>
<dbReference type="EMBL" id="JACXVP010000010">
    <property type="protein sequence ID" value="KAG5583050.1"/>
    <property type="molecule type" value="Genomic_DNA"/>
</dbReference>
<keyword evidence="2" id="KW-1185">Reference proteome</keyword>
<dbReference type="AlphaFoldDB" id="A0A9J5X570"/>
<gene>
    <name evidence="1" type="ORF">H5410_053677</name>
</gene>
<protein>
    <submittedName>
        <fullName evidence="1">Uncharacterized protein</fullName>
    </submittedName>
</protein>
<sequence length="73" mass="8266">MLPKRGFEIEILIRFPSNGIHFSPIKSIFAFGLEEGEKSIECKEDRGNRSLVVSAFRSLKVRKLSLMACPILN</sequence>
<proteinExistence type="predicted"/>
<evidence type="ECO:0000313" key="2">
    <source>
        <dbReference type="Proteomes" id="UP000824120"/>
    </source>
</evidence>
<organism evidence="1 2">
    <name type="scientific">Solanum commersonii</name>
    <name type="common">Commerson's wild potato</name>
    <name type="synonym">Commerson's nightshade</name>
    <dbReference type="NCBI Taxonomy" id="4109"/>
    <lineage>
        <taxon>Eukaryota</taxon>
        <taxon>Viridiplantae</taxon>
        <taxon>Streptophyta</taxon>
        <taxon>Embryophyta</taxon>
        <taxon>Tracheophyta</taxon>
        <taxon>Spermatophyta</taxon>
        <taxon>Magnoliopsida</taxon>
        <taxon>eudicotyledons</taxon>
        <taxon>Gunneridae</taxon>
        <taxon>Pentapetalae</taxon>
        <taxon>asterids</taxon>
        <taxon>lamiids</taxon>
        <taxon>Solanales</taxon>
        <taxon>Solanaceae</taxon>
        <taxon>Solanoideae</taxon>
        <taxon>Solaneae</taxon>
        <taxon>Solanum</taxon>
    </lineage>
</organism>
<evidence type="ECO:0000313" key="1">
    <source>
        <dbReference type="EMBL" id="KAG5583050.1"/>
    </source>
</evidence>
<comment type="caution">
    <text evidence="1">The sequence shown here is derived from an EMBL/GenBank/DDBJ whole genome shotgun (WGS) entry which is preliminary data.</text>
</comment>